<evidence type="ECO:0000259" key="5">
    <source>
        <dbReference type="PROSITE" id="PS51910"/>
    </source>
</evidence>
<dbReference type="InterPro" id="IPR001579">
    <property type="entry name" value="Glyco_hydro_18_chit_AS"/>
</dbReference>
<keyword evidence="2 3" id="KW-0326">Glycosidase</keyword>
<sequence length="483" mass="54449">MDASEEMVQPRRFIWGGSSSSMYALDSFDAPPQLPSNGSRTDSTEWRDASDVVTADEDLHTVRHMWPLMLAVLFLGGVAFGVARLVKTFEIDPTYGNWSVAEYIDENVLQERCSAVDHPVAWRELKRKLVQCRRHEYYARPPPRRLPAVPRRESDRQDLCRLLGVPVGLHPCTLVTDASNRFITHVLWSFAEPLADGSLRQSLQFWDDTHVQDCILQLRMRCIKSMIAIGGASYRERFITLKDPANLARFKTSAIELVQKFDMDGIDIDDETANMLATGRNWTTNQAPTVLSYLQALREGLAAIQKADEPKYLISWDEFAYSWDTRRGAVVGCDNYDDDHGWHRCFEPRIEPLVDFVNVMFYNIYDPNGTWYAYTMHTTLPTAIAKAIPAKKIVLGVCSGMGCVEPAPPRGQDVYNAGNGSAYYGGTLETTVVRLTHAQGAMLWSGTIDILYENATALKRMGRAGNYGVKMPFRVPHTPMYSP</sequence>
<reference evidence="7 8" key="1">
    <citation type="submission" date="2019-03" db="EMBL/GenBank/DDBJ databases">
        <authorList>
            <person name="Gaulin E."/>
            <person name="Dumas B."/>
        </authorList>
    </citation>
    <scope>NUCLEOTIDE SEQUENCE [LARGE SCALE GENOMIC DNA]</scope>
    <source>
        <strain evidence="7">CBS 568.67</strain>
    </source>
</reference>
<name>A0A485LB19_9STRA</name>
<dbReference type="GO" id="GO:0004553">
    <property type="term" value="F:hydrolase activity, hydrolyzing O-glycosyl compounds"/>
    <property type="evidence" value="ECO:0007669"/>
    <property type="project" value="InterPro"/>
</dbReference>
<dbReference type="PROSITE" id="PS51910">
    <property type="entry name" value="GH18_2"/>
    <property type="match status" value="1"/>
</dbReference>
<dbReference type="AlphaFoldDB" id="A0A485LB19"/>
<keyword evidence="1 3" id="KW-0378">Hydrolase</keyword>
<dbReference type="EMBL" id="CAADRA010006402">
    <property type="protein sequence ID" value="VFT95002.1"/>
    <property type="molecule type" value="Genomic_DNA"/>
</dbReference>
<organism evidence="7 8">
    <name type="scientific">Aphanomyces stellatus</name>
    <dbReference type="NCBI Taxonomy" id="120398"/>
    <lineage>
        <taxon>Eukaryota</taxon>
        <taxon>Sar</taxon>
        <taxon>Stramenopiles</taxon>
        <taxon>Oomycota</taxon>
        <taxon>Saprolegniomycetes</taxon>
        <taxon>Saprolegniales</taxon>
        <taxon>Verrucalvaceae</taxon>
        <taxon>Aphanomyces</taxon>
    </lineage>
</organism>
<dbReference type="Gene3D" id="3.20.20.80">
    <property type="entry name" value="Glycosidases"/>
    <property type="match status" value="1"/>
</dbReference>
<dbReference type="OrthoDB" id="73875at2759"/>
<dbReference type="Proteomes" id="UP000332933">
    <property type="component" value="Unassembled WGS sequence"/>
</dbReference>
<feature type="domain" description="GH18" evidence="5">
    <location>
        <begin position="161"/>
        <end position="483"/>
    </location>
</feature>
<dbReference type="GO" id="GO:0005975">
    <property type="term" value="P:carbohydrate metabolic process"/>
    <property type="evidence" value="ECO:0007669"/>
    <property type="project" value="InterPro"/>
</dbReference>
<dbReference type="EMBL" id="VJMH01006381">
    <property type="protein sequence ID" value="KAF0690334.1"/>
    <property type="molecule type" value="Genomic_DNA"/>
</dbReference>
<dbReference type="InterPro" id="IPR017853">
    <property type="entry name" value="GH"/>
</dbReference>
<reference evidence="6" key="2">
    <citation type="submission" date="2019-06" db="EMBL/GenBank/DDBJ databases">
        <title>Genomics analysis of Aphanomyces spp. identifies a new class of oomycete effector associated with host adaptation.</title>
        <authorList>
            <person name="Gaulin E."/>
        </authorList>
    </citation>
    <scope>NUCLEOTIDE SEQUENCE</scope>
    <source>
        <strain evidence="6">CBS 578.67</strain>
    </source>
</reference>
<keyword evidence="8" id="KW-1185">Reference proteome</keyword>
<evidence type="ECO:0000256" key="1">
    <source>
        <dbReference type="ARBA" id="ARBA00022801"/>
    </source>
</evidence>
<dbReference type="InterPro" id="IPR011583">
    <property type="entry name" value="Chitinase_II/V-like_cat"/>
</dbReference>
<evidence type="ECO:0000313" key="8">
    <source>
        <dbReference type="Proteomes" id="UP000332933"/>
    </source>
</evidence>
<dbReference type="GO" id="GO:0008061">
    <property type="term" value="F:chitin binding"/>
    <property type="evidence" value="ECO:0007669"/>
    <property type="project" value="InterPro"/>
</dbReference>
<evidence type="ECO:0000256" key="3">
    <source>
        <dbReference type="RuleBase" id="RU000489"/>
    </source>
</evidence>
<dbReference type="Pfam" id="PF00704">
    <property type="entry name" value="Glyco_hydro_18"/>
    <property type="match status" value="1"/>
</dbReference>
<protein>
    <submittedName>
        <fullName evidence="7">Aste57867_18265 protein</fullName>
    </submittedName>
</protein>
<dbReference type="SMART" id="SM00636">
    <property type="entry name" value="Glyco_18"/>
    <property type="match status" value="1"/>
</dbReference>
<proteinExistence type="inferred from homology"/>
<evidence type="ECO:0000256" key="2">
    <source>
        <dbReference type="ARBA" id="ARBA00023295"/>
    </source>
</evidence>
<dbReference type="InterPro" id="IPR001223">
    <property type="entry name" value="Glyco_hydro18_cat"/>
</dbReference>
<accession>A0A485LB19</accession>
<dbReference type="PROSITE" id="PS01095">
    <property type="entry name" value="GH18_1"/>
    <property type="match status" value="1"/>
</dbReference>
<dbReference type="SUPFAM" id="SSF51445">
    <property type="entry name" value="(Trans)glycosidases"/>
    <property type="match status" value="1"/>
</dbReference>
<evidence type="ECO:0000313" key="7">
    <source>
        <dbReference type="EMBL" id="VFT95002.1"/>
    </source>
</evidence>
<comment type="similarity">
    <text evidence="4">Belongs to the glycosyl hydrolase 18 family.</text>
</comment>
<evidence type="ECO:0000313" key="6">
    <source>
        <dbReference type="EMBL" id="KAF0690334.1"/>
    </source>
</evidence>
<evidence type="ECO:0000256" key="4">
    <source>
        <dbReference type="RuleBase" id="RU004453"/>
    </source>
</evidence>
<gene>
    <name evidence="7" type="primary">Aste57867_18265</name>
    <name evidence="6" type="ORF">As57867_018203</name>
    <name evidence="7" type="ORF">ASTE57867_18265</name>
</gene>